<accession>A0A0D8FY24</accession>
<dbReference type="RefSeq" id="WP_201773853.1">
    <property type="nucleotide sequence ID" value="NZ_JQKF01000007.1"/>
</dbReference>
<dbReference type="PANTHER" id="PTHR43056:SF5">
    <property type="entry name" value="PEPTIDASE S9 PROLYL OLIGOPEPTIDASE CATALYTIC DOMAIN-CONTAINING PROTEIN"/>
    <property type="match status" value="1"/>
</dbReference>
<protein>
    <recommendedName>
        <fullName evidence="3">S9 family peptidase</fullName>
    </recommendedName>
</protein>
<comment type="caution">
    <text evidence="1">The sequence shown here is derived from an EMBL/GenBank/DDBJ whole genome shotgun (WGS) entry which is preliminary data.</text>
</comment>
<gene>
    <name evidence="1" type="ORF">FEAC_11100</name>
</gene>
<sequence>MTKIAPYGTWTSKISAEMLASDTVRLGSLSSFDGATLLWTEGRPQESGRSVIVRRHADGSTTDVLSTPFSARTLAHEYGGSCHVEHNGTVYFANFDDQRIYSVIAPHLEPVPVTPEPPTPRAWRYADLIATQDGSALIAVRERHETSGEVINEIVLISLIQSLDPIVLVHGHDFFASPTLSPDGNRLSWISWDHPRMP</sequence>
<dbReference type="GeneID" id="78374155"/>
<reference evidence="1 2" key="1">
    <citation type="submission" date="2015-01" db="EMBL/GenBank/DDBJ databases">
        <title>Draft genome of the acidophilic iron oxidizer Ferrimicrobium acidiphilum strain T23.</title>
        <authorList>
            <person name="Poehlein A."/>
            <person name="Eisen S."/>
            <person name="Schloemann M."/>
            <person name="Johnson B.D."/>
            <person name="Daniel R."/>
            <person name="Muehling M."/>
        </authorList>
    </citation>
    <scope>NUCLEOTIDE SEQUENCE [LARGE SCALE GENOMIC DNA]</scope>
    <source>
        <strain evidence="1 2">T23</strain>
    </source>
</reference>
<name>A0A0D8FY24_9ACTN</name>
<dbReference type="EMBL" id="JXUW01000007">
    <property type="protein sequence ID" value="KJE77177.1"/>
    <property type="molecule type" value="Genomic_DNA"/>
</dbReference>
<dbReference type="Proteomes" id="UP000032336">
    <property type="component" value="Unassembled WGS sequence"/>
</dbReference>
<dbReference type="SUPFAM" id="SSF50969">
    <property type="entry name" value="YVTN repeat-like/Quinoprotein amine dehydrogenase"/>
    <property type="match status" value="1"/>
</dbReference>
<evidence type="ECO:0000313" key="2">
    <source>
        <dbReference type="Proteomes" id="UP000032336"/>
    </source>
</evidence>
<dbReference type="AlphaFoldDB" id="A0A0D8FY24"/>
<dbReference type="PANTHER" id="PTHR43056">
    <property type="entry name" value="PEPTIDASE S9 PROLYL OLIGOPEPTIDASE"/>
    <property type="match status" value="1"/>
</dbReference>
<evidence type="ECO:0000313" key="1">
    <source>
        <dbReference type="EMBL" id="KJE77177.1"/>
    </source>
</evidence>
<dbReference type="InterPro" id="IPR050585">
    <property type="entry name" value="Xaa-Pro_dipeptidyl-ppase/CocE"/>
</dbReference>
<dbReference type="InterPro" id="IPR011044">
    <property type="entry name" value="Quino_amine_DH_bsu"/>
</dbReference>
<dbReference type="eggNOG" id="COG0823">
    <property type="taxonomic scope" value="Bacteria"/>
</dbReference>
<proteinExistence type="predicted"/>
<keyword evidence="2" id="KW-1185">Reference proteome</keyword>
<dbReference type="STRING" id="1121877.FEAC_11100"/>
<evidence type="ECO:0008006" key="3">
    <source>
        <dbReference type="Google" id="ProtNLM"/>
    </source>
</evidence>
<organism evidence="1 2">
    <name type="scientific">Ferrimicrobium acidiphilum DSM 19497</name>
    <dbReference type="NCBI Taxonomy" id="1121877"/>
    <lineage>
        <taxon>Bacteria</taxon>
        <taxon>Bacillati</taxon>
        <taxon>Actinomycetota</taxon>
        <taxon>Acidimicrobiia</taxon>
        <taxon>Acidimicrobiales</taxon>
        <taxon>Acidimicrobiaceae</taxon>
        <taxon>Ferrimicrobium</taxon>
    </lineage>
</organism>